<dbReference type="EMBL" id="CP003054">
    <property type="protein sequence ID" value="AFM20136.1"/>
    <property type="molecule type" value="Genomic_DNA"/>
</dbReference>
<protein>
    <submittedName>
        <fullName evidence="1">Uncharacterized protein</fullName>
    </submittedName>
</protein>
<reference evidence="1 2" key="1">
    <citation type="submission" date="2012-06" db="EMBL/GenBank/DDBJ databases">
        <title>Complete sequence of plasmid 1 of Mycobacterium chubuense NBB4.</title>
        <authorList>
            <consortium name="US DOE Joint Genome Institute"/>
            <person name="Lucas S."/>
            <person name="Han J."/>
            <person name="Lapidus A."/>
            <person name="Cheng J.-F."/>
            <person name="Goodwin L."/>
            <person name="Pitluck S."/>
            <person name="Peters L."/>
            <person name="Mikhailova N."/>
            <person name="Teshima H."/>
            <person name="Detter J.C."/>
            <person name="Han C."/>
            <person name="Tapia R."/>
            <person name="Land M."/>
            <person name="Hauser L."/>
            <person name="Kyrpides N."/>
            <person name="Ivanova N."/>
            <person name="Pagani I."/>
            <person name="Mattes T."/>
            <person name="Holmes A."/>
            <person name="Rutledge P."/>
            <person name="Paulsen I."/>
            <person name="Coleman N."/>
            <person name="Woyke T."/>
        </authorList>
    </citation>
    <scope>NUCLEOTIDE SEQUENCE [LARGE SCALE GENOMIC DNA]</scope>
    <source>
        <strain evidence="1 2">NBB4</strain>
        <plasmid evidence="1 2">pMYCCH.01</plasmid>
    </source>
</reference>
<evidence type="ECO:0000313" key="1">
    <source>
        <dbReference type="EMBL" id="AFM20136.1"/>
    </source>
</evidence>
<keyword evidence="1" id="KW-0614">Plasmid</keyword>
<dbReference type="HOGENOM" id="CLU_2233527_0_0_11"/>
<keyword evidence="2" id="KW-1185">Reference proteome</keyword>
<name>I4BS79_MYCCN</name>
<geneLocation type="plasmid" evidence="1 2">
    <name>pMYCCH.01</name>
</geneLocation>
<proteinExistence type="predicted"/>
<evidence type="ECO:0000313" key="2">
    <source>
        <dbReference type="Proteomes" id="UP000006057"/>
    </source>
</evidence>
<dbReference type="KEGG" id="mcb:Mycch_5467"/>
<dbReference type="Proteomes" id="UP000006057">
    <property type="component" value="Plasmid pMYCCH.01"/>
</dbReference>
<dbReference type="AlphaFoldDB" id="I4BS79"/>
<accession>I4BS79</accession>
<organism evidence="1 2">
    <name type="scientific">Mycolicibacterium chubuense (strain NBB4)</name>
    <name type="common">Mycobacterium chubuense</name>
    <dbReference type="NCBI Taxonomy" id="710421"/>
    <lineage>
        <taxon>Bacteria</taxon>
        <taxon>Bacillati</taxon>
        <taxon>Actinomycetota</taxon>
        <taxon>Actinomycetes</taxon>
        <taxon>Mycobacteriales</taxon>
        <taxon>Mycobacteriaceae</taxon>
        <taxon>Mycolicibacterium</taxon>
    </lineage>
</organism>
<gene>
    <name evidence="1" type="ordered locus">Mycch_5467</name>
</gene>
<sequence>MRTGKGYKMAADTDAMVLRSFHLPQSTDDELRALAFVLRCSKADLIRFFINGGLEQLADRYGSDWGRWTPEDRAVVAKELQARGSSDSVNRGLRNDLARAAQASV</sequence>